<evidence type="ECO:0000259" key="5">
    <source>
        <dbReference type="PROSITE" id="PS50303"/>
    </source>
</evidence>
<dbReference type="Gene3D" id="1.25.10.10">
    <property type="entry name" value="Leucine-rich Repeat Variant"/>
    <property type="match status" value="2"/>
</dbReference>
<evidence type="ECO:0000256" key="2">
    <source>
        <dbReference type="ARBA" id="ARBA00022884"/>
    </source>
</evidence>
<dbReference type="PROSITE" id="PS50303">
    <property type="entry name" value="PUM_HD"/>
    <property type="match status" value="1"/>
</dbReference>
<keyword evidence="7" id="KW-1185">Reference proteome</keyword>
<protein>
    <submittedName>
        <fullName evidence="6">Armadillo-type protein</fullName>
    </submittedName>
</protein>
<dbReference type="InterPro" id="IPR012959">
    <property type="entry name" value="CPL_dom"/>
</dbReference>
<dbReference type="AlphaFoldDB" id="A0A4Q0A2R5"/>
<dbReference type="InterPro" id="IPR016024">
    <property type="entry name" value="ARM-type_fold"/>
</dbReference>
<evidence type="ECO:0000256" key="4">
    <source>
        <dbReference type="SAM" id="MobiDB-lite"/>
    </source>
</evidence>
<dbReference type="SMART" id="SM00025">
    <property type="entry name" value="Pumilio"/>
    <property type="match status" value="4"/>
</dbReference>
<dbReference type="GO" id="GO:0003729">
    <property type="term" value="F:mRNA binding"/>
    <property type="evidence" value="ECO:0007669"/>
    <property type="project" value="TreeGrafter"/>
</dbReference>
<sequence>MALEDKQTAKRKAHNGVGRTRGDPKRAKNTDKYNKETRARGKFNKETGAGGKFNKEAGAGGKFNKPQAAGNSKGSTEGVEKIRHRDVWYTKAEPIWFKARSRSGTKAEKAQQTAELIALASDRLDKLYTHPVGSRMLQTILKNGSKDQVHQLAADLEPFFENMLTNACGQRMIEKIMEASPKSRPAMIEIISGKVQKLITNAAQSPIVEMVYLQSTAQQRQYLAQEFLGAEFALFKDPKNPITLEHVIKTQPLKREFVFKNIFKCIENAVNKETLTSAVIHRVILDCFTFGEQAEIDTLLDMLKESFVHIIHTRDGARAAMLAIVKCTSNKTRKTIIKSFKPFLLKIATEEFGHMVLLQLFDTIDDTVLLGHDIVTPLTKELGQLIKTQEGRHLIMYPYIGMSNKHITKPVLQLIIENSEFRNQTSKKESHIREAEIRKVLDPFLSAYLRKNFEEVIYAENQDRVIIEFILNTSSDVGPFKELIADMLNSTSTKGDTILTNVQSVHVLKRLILAETGVLPAHVTKDTPFEISELVYKNMEKSLAEHAVSVASPIVAALTTHKKFGPKILKRIKGSRSEIQKAADEGNAGSKKLLESLGAK</sequence>
<feature type="repeat" description="Pumilio" evidence="3">
    <location>
        <begin position="118"/>
        <end position="154"/>
    </location>
</feature>
<name>A0A4Q0A2R5_9FUNG</name>
<dbReference type="STRING" id="215637.A0A4Q0A2R5"/>
<dbReference type="GO" id="GO:0006417">
    <property type="term" value="P:regulation of translation"/>
    <property type="evidence" value="ECO:0007669"/>
    <property type="project" value="TreeGrafter"/>
</dbReference>
<dbReference type="Proteomes" id="UP000268162">
    <property type="component" value="Unassembled WGS sequence"/>
</dbReference>
<dbReference type="InterPro" id="IPR033133">
    <property type="entry name" value="PUM-HD"/>
</dbReference>
<evidence type="ECO:0000256" key="3">
    <source>
        <dbReference type="PROSITE-ProRule" id="PRU00317"/>
    </source>
</evidence>
<dbReference type="PROSITE" id="PS50302">
    <property type="entry name" value="PUM"/>
    <property type="match status" value="1"/>
</dbReference>
<dbReference type="InterPro" id="IPR001313">
    <property type="entry name" value="Pumilio_RNA-bd_rpt"/>
</dbReference>
<dbReference type="EMBL" id="ML002224">
    <property type="protein sequence ID" value="RKP40128.1"/>
    <property type="molecule type" value="Genomic_DNA"/>
</dbReference>
<proteinExistence type="predicted"/>
<dbReference type="InterPro" id="IPR011989">
    <property type="entry name" value="ARM-like"/>
</dbReference>
<gene>
    <name evidence="6" type="ORF">BJ085DRAFT_29842</name>
</gene>
<dbReference type="GO" id="GO:0005730">
    <property type="term" value="C:nucleolus"/>
    <property type="evidence" value="ECO:0007669"/>
    <property type="project" value="TreeGrafter"/>
</dbReference>
<feature type="domain" description="PUM-HD" evidence="5">
    <location>
        <begin position="97"/>
        <end position="448"/>
    </location>
</feature>
<evidence type="ECO:0000313" key="7">
    <source>
        <dbReference type="Proteomes" id="UP000268162"/>
    </source>
</evidence>
<dbReference type="PANTHER" id="PTHR13389">
    <property type="entry name" value="PUMILIO HOMOLOG 3"/>
    <property type="match status" value="1"/>
</dbReference>
<accession>A0A4Q0A2R5</accession>
<organism evidence="6 7">
    <name type="scientific">Dimargaris cristalligena</name>
    <dbReference type="NCBI Taxonomy" id="215637"/>
    <lineage>
        <taxon>Eukaryota</taxon>
        <taxon>Fungi</taxon>
        <taxon>Fungi incertae sedis</taxon>
        <taxon>Zoopagomycota</taxon>
        <taxon>Kickxellomycotina</taxon>
        <taxon>Dimargaritomycetes</taxon>
        <taxon>Dimargaritales</taxon>
        <taxon>Dimargaritaceae</taxon>
        <taxon>Dimargaris</taxon>
    </lineage>
</organism>
<dbReference type="InterPro" id="IPR040059">
    <property type="entry name" value="PUM3"/>
</dbReference>
<evidence type="ECO:0000313" key="6">
    <source>
        <dbReference type="EMBL" id="RKP40128.1"/>
    </source>
</evidence>
<keyword evidence="2" id="KW-0694">RNA-binding</keyword>
<dbReference type="PANTHER" id="PTHR13389:SF0">
    <property type="entry name" value="PUMILIO HOMOLOG 3"/>
    <property type="match status" value="1"/>
</dbReference>
<dbReference type="SUPFAM" id="SSF48371">
    <property type="entry name" value="ARM repeat"/>
    <property type="match status" value="1"/>
</dbReference>
<feature type="region of interest" description="Disordered" evidence="4">
    <location>
        <begin position="1"/>
        <end position="79"/>
    </location>
</feature>
<feature type="compositionally biased region" description="Basic and acidic residues" evidence="4">
    <location>
        <begin position="20"/>
        <end position="45"/>
    </location>
</feature>
<reference evidence="7" key="1">
    <citation type="journal article" date="2018" name="Nat. Microbiol.">
        <title>Leveraging single-cell genomics to expand the fungal tree of life.</title>
        <authorList>
            <person name="Ahrendt S.R."/>
            <person name="Quandt C.A."/>
            <person name="Ciobanu D."/>
            <person name="Clum A."/>
            <person name="Salamov A."/>
            <person name="Andreopoulos B."/>
            <person name="Cheng J.F."/>
            <person name="Woyke T."/>
            <person name="Pelin A."/>
            <person name="Henrissat B."/>
            <person name="Reynolds N.K."/>
            <person name="Benny G.L."/>
            <person name="Smith M.E."/>
            <person name="James T.Y."/>
            <person name="Grigoriev I.V."/>
        </authorList>
    </citation>
    <scope>NUCLEOTIDE SEQUENCE [LARGE SCALE GENOMIC DNA]</scope>
    <source>
        <strain evidence="7">RSA 468</strain>
    </source>
</reference>
<keyword evidence="1" id="KW-0677">Repeat</keyword>
<evidence type="ECO:0000256" key="1">
    <source>
        <dbReference type="ARBA" id="ARBA00022737"/>
    </source>
</evidence>
<dbReference type="Pfam" id="PF08144">
    <property type="entry name" value="CPL"/>
    <property type="match status" value="1"/>
</dbReference>